<sequence length="65" mass="6907">MVIGNIAAASDGEKITLKGVLTLLPACKLTGSVKKKVNKSQAGSKETLQRRDLSGRNYGQLGVRH</sequence>
<reference evidence="2 3" key="1">
    <citation type="submission" date="2014-07" db="EMBL/GenBank/DDBJ databases">
        <title>Draft genome sequence of Thalassospira profundimaris 35.</title>
        <authorList>
            <person name="Lai Q."/>
            <person name="Shao Z."/>
        </authorList>
    </citation>
    <scope>NUCLEOTIDE SEQUENCE [LARGE SCALE GENOMIC DNA]</scope>
    <source>
        <strain evidence="2 3">35</strain>
    </source>
</reference>
<evidence type="ECO:0000256" key="1">
    <source>
        <dbReference type="SAM" id="MobiDB-lite"/>
    </source>
</evidence>
<dbReference type="AlphaFoldDB" id="A0A367W6X5"/>
<name>A0A367W6X5_9PROT</name>
<gene>
    <name evidence="2" type="ORF">TH19_13925</name>
</gene>
<organism evidence="2 3">
    <name type="scientific">Thalassospira profundimaris</name>
    <dbReference type="NCBI Taxonomy" id="502049"/>
    <lineage>
        <taxon>Bacteria</taxon>
        <taxon>Pseudomonadati</taxon>
        <taxon>Pseudomonadota</taxon>
        <taxon>Alphaproteobacteria</taxon>
        <taxon>Rhodospirillales</taxon>
        <taxon>Thalassospiraceae</taxon>
        <taxon>Thalassospira</taxon>
    </lineage>
</organism>
<dbReference type="EMBL" id="JPWF01000008">
    <property type="protein sequence ID" value="RCK36361.1"/>
    <property type="molecule type" value="Genomic_DNA"/>
</dbReference>
<accession>A0A367W6X5</accession>
<evidence type="ECO:0000313" key="2">
    <source>
        <dbReference type="EMBL" id="RCK36361.1"/>
    </source>
</evidence>
<feature type="region of interest" description="Disordered" evidence="1">
    <location>
        <begin position="35"/>
        <end position="65"/>
    </location>
</feature>
<proteinExistence type="predicted"/>
<evidence type="ECO:0000313" key="3">
    <source>
        <dbReference type="Proteomes" id="UP000253226"/>
    </source>
</evidence>
<comment type="caution">
    <text evidence="2">The sequence shown here is derived from an EMBL/GenBank/DDBJ whole genome shotgun (WGS) entry which is preliminary data.</text>
</comment>
<protein>
    <submittedName>
        <fullName evidence="2">Uncharacterized protein</fullName>
    </submittedName>
</protein>
<dbReference type="Proteomes" id="UP000253226">
    <property type="component" value="Unassembled WGS sequence"/>
</dbReference>